<dbReference type="Proteomes" id="UP000219612">
    <property type="component" value="Unassembled WGS sequence"/>
</dbReference>
<dbReference type="EMBL" id="OBDY01000057">
    <property type="protein sequence ID" value="SNY75470.1"/>
    <property type="molecule type" value="Genomic_DNA"/>
</dbReference>
<evidence type="ECO:0000313" key="1">
    <source>
        <dbReference type="EMBL" id="SNY75470.1"/>
    </source>
</evidence>
<sequence length="195" mass="22096">MTPDIEAWQSWHPSLVASRLAGVETPWYVAGGWAIDLHLGGKLREHEDTEIAVPESRFAEIAGRFPELAFFAPAGQGVLVPATPEALAEHHQTWAMDPSADVWRLDVFREPHDGDIWISRRHESLRRPYGEIILRTPDGIPYLSPDVVLLFKAKHAREKDQQDYLAAAPHLTAAEREWLDRALDLVHPGHAWRSR</sequence>
<dbReference type="Gene3D" id="3.30.460.40">
    <property type="match status" value="1"/>
</dbReference>
<proteinExistence type="predicted"/>
<dbReference type="AlphaFoldDB" id="A0A285KS66"/>
<protein>
    <submittedName>
        <fullName evidence="1">Aminoglycoside-2''-adenylyltransferase</fullName>
    </submittedName>
</protein>
<dbReference type="GO" id="GO:0016779">
    <property type="term" value="F:nucleotidyltransferase activity"/>
    <property type="evidence" value="ECO:0007669"/>
    <property type="project" value="UniProtKB-KW"/>
</dbReference>
<name>A0A285KS66_9ACTN</name>
<dbReference type="OrthoDB" id="4539099at2"/>
<keyword evidence="1" id="KW-0548">Nucleotidyltransferase</keyword>
<organism evidence="1 2">
    <name type="scientific">Paractinoplanes atraurantiacus</name>
    <dbReference type="NCBI Taxonomy" id="1036182"/>
    <lineage>
        <taxon>Bacteria</taxon>
        <taxon>Bacillati</taxon>
        <taxon>Actinomycetota</taxon>
        <taxon>Actinomycetes</taxon>
        <taxon>Micromonosporales</taxon>
        <taxon>Micromonosporaceae</taxon>
        <taxon>Paractinoplanes</taxon>
    </lineage>
</organism>
<reference evidence="1 2" key="1">
    <citation type="submission" date="2017-09" db="EMBL/GenBank/DDBJ databases">
        <authorList>
            <person name="Ehlers B."/>
            <person name="Leendertz F.H."/>
        </authorList>
    </citation>
    <scope>NUCLEOTIDE SEQUENCE [LARGE SCALE GENOMIC DNA]</scope>
    <source>
        <strain evidence="1 2">CGMCC 4.6857</strain>
    </source>
</reference>
<dbReference type="InterPro" id="IPR019646">
    <property type="entry name" value="Aminoglyc_AdlTrfase"/>
</dbReference>
<keyword evidence="2" id="KW-1185">Reference proteome</keyword>
<gene>
    <name evidence="1" type="ORF">SAMN05421748_15723</name>
</gene>
<keyword evidence="1" id="KW-0808">Transferase</keyword>
<dbReference type="Pfam" id="PF10706">
    <property type="entry name" value="Aminoglyc_resit"/>
    <property type="match status" value="1"/>
</dbReference>
<evidence type="ECO:0000313" key="2">
    <source>
        <dbReference type="Proteomes" id="UP000219612"/>
    </source>
</evidence>
<accession>A0A285KS66</accession>
<dbReference type="RefSeq" id="WP_097329307.1">
    <property type="nucleotide sequence ID" value="NZ_OBDY01000057.1"/>
</dbReference>